<dbReference type="Pfam" id="PF00083">
    <property type="entry name" value="Sugar_tr"/>
    <property type="match status" value="2"/>
</dbReference>
<feature type="non-terminal residue" evidence="10">
    <location>
        <position position="241"/>
    </location>
</feature>
<evidence type="ECO:0000256" key="8">
    <source>
        <dbReference type="SAM" id="Phobius"/>
    </source>
</evidence>
<evidence type="ECO:0000256" key="6">
    <source>
        <dbReference type="ARBA" id="ARBA00023136"/>
    </source>
</evidence>
<dbReference type="InterPro" id="IPR005828">
    <property type="entry name" value="MFS_sugar_transport-like"/>
</dbReference>
<dbReference type="AlphaFoldDB" id="A0A6N2B2A5"/>
<evidence type="ECO:0000256" key="7">
    <source>
        <dbReference type="ARBA" id="ARBA00044504"/>
    </source>
</evidence>
<dbReference type="GO" id="GO:0015144">
    <property type="term" value="F:carbohydrate transmembrane transporter activity"/>
    <property type="evidence" value="ECO:0007669"/>
    <property type="project" value="InterPro"/>
</dbReference>
<keyword evidence="4 8" id="KW-0812">Transmembrane</keyword>
<evidence type="ECO:0000256" key="1">
    <source>
        <dbReference type="ARBA" id="ARBA00004141"/>
    </source>
</evidence>
<dbReference type="InterPro" id="IPR036259">
    <property type="entry name" value="MFS_trans_sf"/>
</dbReference>
<feature type="transmembrane region" description="Helical" evidence="8">
    <location>
        <begin position="187"/>
        <end position="209"/>
    </location>
</feature>
<comment type="similarity">
    <text evidence="2">Belongs to the major facilitator superfamily. Sugar transporter (TC 2.A.1.1) family.</text>
</comment>
<evidence type="ECO:0000256" key="4">
    <source>
        <dbReference type="ARBA" id="ARBA00022692"/>
    </source>
</evidence>
<organism evidence="10">
    <name type="scientific">Solanum chilense</name>
    <name type="common">Tomato</name>
    <name type="synonym">Lycopersicon chilense</name>
    <dbReference type="NCBI Taxonomy" id="4083"/>
    <lineage>
        <taxon>Eukaryota</taxon>
        <taxon>Viridiplantae</taxon>
        <taxon>Streptophyta</taxon>
        <taxon>Embryophyta</taxon>
        <taxon>Tracheophyta</taxon>
        <taxon>Spermatophyta</taxon>
        <taxon>Magnoliopsida</taxon>
        <taxon>eudicotyledons</taxon>
        <taxon>Gunneridae</taxon>
        <taxon>Pentapetalae</taxon>
        <taxon>asterids</taxon>
        <taxon>lamiids</taxon>
        <taxon>Solanales</taxon>
        <taxon>Solanaceae</taxon>
        <taxon>Solanoideae</taxon>
        <taxon>Solaneae</taxon>
        <taxon>Solanum</taxon>
        <taxon>Solanum subgen. Lycopersicon</taxon>
    </lineage>
</organism>
<gene>
    <name evidence="10" type="ORF">EJD97_019431</name>
</gene>
<dbReference type="PANTHER" id="PTHR23500:SF558">
    <property type="entry name" value="HEXOSE CARRIER PROTEIN HEX6-LIKE"/>
    <property type="match status" value="1"/>
</dbReference>
<keyword evidence="3" id="KW-0813">Transport</keyword>
<comment type="similarity">
    <text evidence="7">Belongs to the major facilitator superfamily. Phosphate:H(+) symporter (TC 2.A.1.9) family.</text>
</comment>
<protein>
    <recommendedName>
        <fullName evidence="9">Major facilitator superfamily (MFS) profile domain-containing protein</fullName>
    </recommendedName>
</protein>
<dbReference type="PROSITE" id="PS50850">
    <property type="entry name" value="MFS"/>
    <property type="match status" value="1"/>
</dbReference>
<feature type="domain" description="Major facilitator superfamily (MFS) profile" evidence="9">
    <location>
        <begin position="1"/>
        <end position="241"/>
    </location>
</feature>
<evidence type="ECO:0000259" key="9">
    <source>
        <dbReference type="PROSITE" id="PS50850"/>
    </source>
</evidence>
<comment type="subcellular location">
    <subcellularLocation>
        <location evidence="1">Membrane</location>
        <topology evidence="1">Multi-pass membrane protein</topology>
    </subcellularLocation>
</comment>
<name>A0A6N2B2A5_SOLCI</name>
<comment type="caution">
    <text evidence="10">The sequence shown here is derived from an EMBL/GenBank/DDBJ whole genome shotgun (WGS) entry which is preliminary data.</text>
</comment>
<feature type="transmembrane region" description="Helical" evidence="8">
    <location>
        <begin position="30"/>
        <end position="51"/>
    </location>
</feature>
<keyword evidence="5 8" id="KW-1133">Transmembrane helix</keyword>
<dbReference type="Gene3D" id="1.20.1250.20">
    <property type="entry name" value="MFS general substrate transporter like domains"/>
    <property type="match status" value="3"/>
</dbReference>
<evidence type="ECO:0000256" key="2">
    <source>
        <dbReference type="ARBA" id="ARBA00010992"/>
    </source>
</evidence>
<dbReference type="PANTHER" id="PTHR23500">
    <property type="entry name" value="SOLUTE CARRIER FAMILY 2, FACILITATED GLUCOSE TRANSPORTER"/>
    <property type="match status" value="1"/>
</dbReference>
<proteinExistence type="inferred from homology"/>
<evidence type="ECO:0000313" key="10">
    <source>
        <dbReference type="EMBL" id="TMW87819.1"/>
    </source>
</evidence>
<dbReference type="SUPFAM" id="SSF103473">
    <property type="entry name" value="MFS general substrate transporter"/>
    <property type="match status" value="1"/>
</dbReference>
<feature type="transmembrane region" description="Helical" evidence="8">
    <location>
        <begin position="57"/>
        <end position="80"/>
    </location>
</feature>
<evidence type="ECO:0000256" key="3">
    <source>
        <dbReference type="ARBA" id="ARBA00022448"/>
    </source>
</evidence>
<sequence length="241" mass="26717">MLSLGRSMLVVRVGFANQIAPPKYRGSFNIVFQLCVWIGILSASLLNYGIQKIKGGWGWRISLAIAAALATFLTVGAIFLPETANTLIQHELDDIIQASDKSKVVKDPFKKIIKQKYRPQLVMSVVISFFQHMMGISLISLYAPFLFQTIGLGASASLMSVVVTGTSVTFLALLIVDRVRRRAMSCLEYMFLWGPLSWLVPSEIFPLQIRSAGQSITVAMGLISASMIAQNFYVILNFLRF</sequence>
<reference evidence="10" key="1">
    <citation type="submission" date="2019-05" db="EMBL/GenBank/DDBJ databases">
        <title>The de novo reference genome and transcriptome assemblies of the wild tomato species Solanum chilense.</title>
        <authorList>
            <person name="Stam R."/>
            <person name="Nosenko T."/>
            <person name="Hoerger A.C."/>
            <person name="Stephan W."/>
            <person name="Seidel M.A."/>
            <person name="Kuhn J.M.M."/>
            <person name="Haberer G."/>
            <person name="Tellier A."/>
        </authorList>
    </citation>
    <scope>NUCLEOTIDE SEQUENCE</scope>
    <source>
        <tissue evidence="10">Mature leaves</tissue>
    </source>
</reference>
<keyword evidence="6 8" id="KW-0472">Membrane</keyword>
<evidence type="ECO:0000256" key="5">
    <source>
        <dbReference type="ARBA" id="ARBA00022989"/>
    </source>
</evidence>
<dbReference type="EMBL" id="RXGB01005469">
    <property type="protein sequence ID" value="TMW87819.1"/>
    <property type="molecule type" value="Genomic_DNA"/>
</dbReference>
<feature type="transmembrane region" description="Helical" evidence="8">
    <location>
        <begin position="149"/>
        <end position="175"/>
    </location>
</feature>
<dbReference type="GO" id="GO:0016020">
    <property type="term" value="C:membrane"/>
    <property type="evidence" value="ECO:0007669"/>
    <property type="project" value="UniProtKB-SubCell"/>
</dbReference>
<feature type="transmembrane region" description="Helical" evidence="8">
    <location>
        <begin position="215"/>
        <end position="239"/>
    </location>
</feature>
<dbReference type="InterPro" id="IPR020846">
    <property type="entry name" value="MFS_dom"/>
</dbReference>
<accession>A0A6N2B2A5</accession>
<dbReference type="InterPro" id="IPR045262">
    <property type="entry name" value="STP/PLT_plant"/>
</dbReference>
<feature type="transmembrane region" description="Helical" evidence="8">
    <location>
        <begin position="121"/>
        <end position="143"/>
    </location>
</feature>